<dbReference type="Pfam" id="PF07310">
    <property type="entry name" value="PAS_5"/>
    <property type="match status" value="1"/>
</dbReference>
<dbReference type="EMBL" id="WNKS01000006">
    <property type="protein sequence ID" value="MTV31106.1"/>
    <property type="molecule type" value="Genomic_DNA"/>
</dbReference>
<name>A0A6N8DMK5_RHOAC</name>
<organism evidence="1 2">
    <name type="scientific">Rhodoblastus acidophilus</name>
    <name type="common">Rhodopseudomonas acidophila</name>
    <dbReference type="NCBI Taxonomy" id="1074"/>
    <lineage>
        <taxon>Bacteria</taxon>
        <taxon>Pseudomonadati</taxon>
        <taxon>Pseudomonadota</taxon>
        <taxon>Alphaproteobacteria</taxon>
        <taxon>Hyphomicrobiales</taxon>
        <taxon>Rhodoblastaceae</taxon>
        <taxon>Rhodoblastus</taxon>
    </lineage>
</organism>
<dbReference type="InterPro" id="IPR009922">
    <property type="entry name" value="DUF1457"/>
</dbReference>
<dbReference type="Proteomes" id="UP000439113">
    <property type="component" value="Unassembled WGS sequence"/>
</dbReference>
<protein>
    <submittedName>
        <fullName evidence="1">PAS domain-containing protein</fullName>
    </submittedName>
</protein>
<proteinExistence type="predicted"/>
<gene>
    <name evidence="1" type="ORF">GJ654_08875</name>
</gene>
<dbReference type="PIRSF" id="PIRSF031878">
    <property type="entry name" value="UCP031878"/>
    <property type="match status" value="1"/>
</dbReference>
<sequence>MRQAATQELYSYWNRLRGARLSPEREEIDPTAIRHILADTMILEADEERQYPIRISGTRLNALFCNEQKGAPLVSLFAREDRASISAMVEAVLDSQRPAVAGLLAESEFGEDAPLELLLLPLRHRGKTHARLLASLTPQALPSWFGLRSALALRLVAMRFLDSRVAVSPSELIQGQESAKKPEELASRSRLRRFSFFVISGGRGRDADKPH</sequence>
<reference evidence="1 2" key="1">
    <citation type="submission" date="2019-11" db="EMBL/GenBank/DDBJ databases">
        <title>Whole-genome sequence of a Rhodoblastus acidophilus DSM 142.</title>
        <authorList>
            <person name="Kyndt J.A."/>
            <person name="Meyer T.E."/>
        </authorList>
    </citation>
    <scope>NUCLEOTIDE SEQUENCE [LARGE SCALE GENOMIC DNA]</scope>
    <source>
        <strain evidence="1 2">DSM 142</strain>
    </source>
</reference>
<evidence type="ECO:0000313" key="2">
    <source>
        <dbReference type="Proteomes" id="UP000439113"/>
    </source>
</evidence>
<evidence type="ECO:0000313" key="1">
    <source>
        <dbReference type="EMBL" id="MTV31106.1"/>
    </source>
</evidence>
<accession>A0A6N8DMK5</accession>
<dbReference type="RefSeq" id="WP_155445800.1">
    <property type="nucleotide sequence ID" value="NZ_JAOQNR010000006.1"/>
</dbReference>
<dbReference type="OrthoDB" id="8480244at2"/>
<dbReference type="AlphaFoldDB" id="A0A6N8DMK5"/>
<comment type="caution">
    <text evidence="1">The sequence shown here is derived from an EMBL/GenBank/DDBJ whole genome shotgun (WGS) entry which is preliminary data.</text>
</comment>